<keyword evidence="2" id="KW-1185">Reference proteome</keyword>
<organism evidence="1 2">
    <name type="scientific">Portunus trituberculatus</name>
    <name type="common">Swimming crab</name>
    <name type="synonym">Neptunus trituberculatus</name>
    <dbReference type="NCBI Taxonomy" id="210409"/>
    <lineage>
        <taxon>Eukaryota</taxon>
        <taxon>Metazoa</taxon>
        <taxon>Ecdysozoa</taxon>
        <taxon>Arthropoda</taxon>
        <taxon>Crustacea</taxon>
        <taxon>Multicrustacea</taxon>
        <taxon>Malacostraca</taxon>
        <taxon>Eumalacostraca</taxon>
        <taxon>Eucarida</taxon>
        <taxon>Decapoda</taxon>
        <taxon>Pleocyemata</taxon>
        <taxon>Brachyura</taxon>
        <taxon>Eubrachyura</taxon>
        <taxon>Portunoidea</taxon>
        <taxon>Portunidae</taxon>
        <taxon>Portuninae</taxon>
        <taxon>Portunus</taxon>
    </lineage>
</organism>
<name>A0A5B7JTW4_PORTR</name>
<evidence type="ECO:0000313" key="1">
    <source>
        <dbReference type="EMBL" id="MPC96557.1"/>
    </source>
</evidence>
<dbReference type="EMBL" id="VSRR010106445">
    <property type="protein sequence ID" value="MPC96557.1"/>
    <property type="molecule type" value="Genomic_DNA"/>
</dbReference>
<evidence type="ECO:0000313" key="2">
    <source>
        <dbReference type="Proteomes" id="UP000324222"/>
    </source>
</evidence>
<reference evidence="1 2" key="1">
    <citation type="submission" date="2019-05" db="EMBL/GenBank/DDBJ databases">
        <title>Another draft genome of Portunus trituberculatus and its Hox gene families provides insights of decapod evolution.</title>
        <authorList>
            <person name="Jeong J.-H."/>
            <person name="Song I."/>
            <person name="Kim S."/>
            <person name="Choi T."/>
            <person name="Kim D."/>
            <person name="Ryu S."/>
            <person name="Kim W."/>
        </authorList>
    </citation>
    <scope>NUCLEOTIDE SEQUENCE [LARGE SCALE GENOMIC DNA]</scope>
    <source>
        <tissue evidence="1">Muscle</tissue>
    </source>
</reference>
<dbReference type="AlphaFoldDB" id="A0A5B7JTW4"/>
<comment type="caution">
    <text evidence="1">The sequence shown here is derived from an EMBL/GenBank/DDBJ whole genome shotgun (WGS) entry which is preliminary data.</text>
</comment>
<dbReference type="Proteomes" id="UP000324222">
    <property type="component" value="Unassembled WGS sequence"/>
</dbReference>
<gene>
    <name evidence="1" type="ORF">E2C01_091821</name>
</gene>
<sequence length="83" mass="8843">MNEVRTRGRHAAGRVGWGGSARISVCESQCLQQYLPSHHNNVGASATHWTPPVRHPMVTGTMACPFNSAACEGPVPLATMNST</sequence>
<accession>A0A5B7JTW4</accession>
<protein>
    <submittedName>
        <fullName evidence="1">Uncharacterized protein</fullName>
    </submittedName>
</protein>
<proteinExistence type="predicted"/>